<dbReference type="SUPFAM" id="SSF55048">
    <property type="entry name" value="Probable ACP-binding domain of malonyl-CoA ACP transacylase"/>
    <property type="match status" value="2"/>
</dbReference>
<dbReference type="SUPFAM" id="SSF50129">
    <property type="entry name" value="GroES-like"/>
    <property type="match status" value="1"/>
</dbReference>
<dbReference type="PROSITE" id="PS50075">
    <property type="entry name" value="CARRIER"/>
    <property type="match status" value="2"/>
</dbReference>
<dbReference type="InterPro" id="IPR015083">
    <property type="entry name" value="NorB/c/GfsB-D-like_docking"/>
</dbReference>
<dbReference type="SUPFAM" id="SSF52151">
    <property type="entry name" value="FabD/lysophospholipase-like"/>
    <property type="match status" value="2"/>
</dbReference>
<reference evidence="14 15" key="1">
    <citation type="submission" date="2024-06" db="EMBL/GenBank/DDBJ databases">
        <title>The Natural Products Discovery Center: Release of the First 8490 Sequenced Strains for Exploring Actinobacteria Biosynthetic Diversity.</title>
        <authorList>
            <person name="Kalkreuter E."/>
            <person name="Kautsar S.A."/>
            <person name="Yang D."/>
            <person name="Bader C.D."/>
            <person name="Teijaro C.N."/>
            <person name="Fluegel L."/>
            <person name="Davis C.M."/>
            <person name="Simpson J.R."/>
            <person name="Lauterbach L."/>
            <person name="Steele A.D."/>
            <person name="Gui C."/>
            <person name="Meng S."/>
            <person name="Li G."/>
            <person name="Viehrig K."/>
            <person name="Ye F."/>
            <person name="Su P."/>
            <person name="Kiefer A.F."/>
            <person name="Nichols A."/>
            <person name="Cepeda A.J."/>
            <person name="Yan W."/>
            <person name="Fan B."/>
            <person name="Jiang Y."/>
            <person name="Adhikari A."/>
            <person name="Zheng C.-J."/>
            <person name="Schuster L."/>
            <person name="Cowan T.M."/>
            <person name="Smanski M.J."/>
            <person name="Chevrette M.G."/>
            <person name="De Carvalho L.P.S."/>
            <person name="Shen B."/>
        </authorList>
    </citation>
    <scope>NUCLEOTIDE SEQUENCE [LARGE SCALE GENOMIC DNA]</scope>
    <source>
        <strain evidence="14 15">NPDC038104</strain>
    </source>
</reference>
<dbReference type="EMBL" id="JBEZUR010000012">
    <property type="protein sequence ID" value="MEU3554643.1"/>
    <property type="molecule type" value="Genomic_DNA"/>
</dbReference>
<evidence type="ECO:0000259" key="11">
    <source>
        <dbReference type="PROSITE" id="PS50075"/>
    </source>
</evidence>
<comment type="caution">
    <text evidence="14">The sequence shown here is derived from an EMBL/GenBank/DDBJ whole genome shotgun (WGS) entry which is preliminary data.</text>
</comment>
<evidence type="ECO:0000256" key="8">
    <source>
        <dbReference type="ARBA" id="ARBA00023315"/>
    </source>
</evidence>
<dbReference type="Pfam" id="PF00698">
    <property type="entry name" value="Acyl_transf_1"/>
    <property type="match status" value="2"/>
</dbReference>
<feature type="region of interest" description="Disordered" evidence="10">
    <location>
        <begin position="3808"/>
        <end position="3832"/>
    </location>
</feature>
<dbReference type="SUPFAM" id="SSF53901">
    <property type="entry name" value="Thiolase-like"/>
    <property type="match status" value="2"/>
</dbReference>
<dbReference type="SMART" id="SM01294">
    <property type="entry name" value="PKS_PP_betabranch"/>
    <property type="match status" value="2"/>
</dbReference>
<comment type="cofactor">
    <cofactor evidence="1">
        <name>pantetheine 4'-phosphate</name>
        <dbReference type="ChEBI" id="CHEBI:47942"/>
    </cofactor>
</comment>
<dbReference type="InterPro" id="IPR020841">
    <property type="entry name" value="PKS_Beta-ketoAc_synthase_dom"/>
</dbReference>
<protein>
    <submittedName>
        <fullName evidence="14">Type I polyketide synthase</fullName>
    </submittedName>
</protein>
<dbReference type="InterPro" id="IPR011032">
    <property type="entry name" value="GroES-like_sf"/>
</dbReference>
<evidence type="ECO:0000256" key="10">
    <source>
        <dbReference type="SAM" id="MobiDB-lite"/>
    </source>
</evidence>
<dbReference type="Gene3D" id="3.10.129.110">
    <property type="entry name" value="Polyketide synthase dehydratase"/>
    <property type="match status" value="2"/>
</dbReference>
<dbReference type="InterPro" id="IPR049551">
    <property type="entry name" value="PKS_DH_C"/>
</dbReference>
<dbReference type="InterPro" id="IPR032821">
    <property type="entry name" value="PKS_assoc"/>
</dbReference>
<dbReference type="SMART" id="SM00822">
    <property type="entry name" value="PKS_KR"/>
    <property type="match status" value="2"/>
</dbReference>
<dbReference type="Gene3D" id="1.10.1200.10">
    <property type="entry name" value="ACP-like"/>
    <property type="match status" value="2"/>
</dbReference>
<dbReference type="SMART" id="SM00823">
    <property type="entry name" value="PKS_PP"/>
    <property type="match status" value="2"/>
</dbReference>
<dbReference type="Gene3D" id="3.40.50.720">
    <property type="entry name" value="NAD(P)-binding Rossmann-like Domain"/>
    <property type="match status" value="4"/>
</dbReference>
<feature type="region of interest" description="C-terminal hotdog fold" evidence="9">
    <location>
        <begin position="2769"/>
        <end position="2908"/>
    </location>
</feature>
<dbReference type="InterPro" id="IPR002364">
    <property type="entry name" value="Quin_OxRdtase/zeta-crystal_CS"/>
</dbReference>
<dbReference type="Pfam" id="PF08659">
    <property type="entry name" value="KR"/>
    <property type="match status" value="2"/>
</dbReference>
<dbReference type="InterPro" id="IPR006162">
    <property type="entry name" value="Ppantetheine_attach_site"/>
</dbReference>
<dbReference type="SMART" id="SM00827">
    <property type="entry name" value="PKS_AT"/>
    <property type="match status" value="2"/>
</dbReference>
<feature type="compositionally biased region" description="Acidic residues" evidence="10">
    <location>
        <begin position="3823"/>
        <end position="3832"/>
    </location>
</feature>
<feature type="domain" description="Ketosynthase family 3 (KS3)" evidence="12">
    <location>
        <begin position="1734"/>
        <end position="2159"/>
    </location>
</feature>
<dbReference type="InterPro" id="IPR018201">
    <property type="entry name" value="Ketoacyl_synth_AS"/>
</dbReference>
<dbReference type="Gene3D" id="3.30.70.3290">
    <property type="match status" value="2"/>
</dbReference>
<dbReference type="InterPro" id="IPR009081">
    <property type="entry name" value="PP-bd_ACP"/>
</dbReference>
<feature type="domain" description="Carrier" evidence="11">
    <location>
        <begin position="1640"/>
        <end position="1715"/>
    </location>
</feature>
<evidence type="ECO:0000259" key="13">
    <source>
        <dbReference type="PROSITE" id="PS52019"/>
    </source>
</evidence>
<dbReference type="SMART" id="SM00825">
    <property type="entry name" value="PKS_KS"/>
    <property type="match status" value="2"/>
</dbReference>
<evidence type="ECO:0000256" key="2">
    <source>
        <dbReference type="ARBA" id="ARBA00004792"/>
    </source>
</evidence>
<dbReference type="InterPro" id="IPR049552">
    <property type="entry name" value="PKS_DH_N"/>
</dbReference>
<dbReference type="SMART" id="SM00826">
    <property type="entry name" value="PKS_DH"/>
    <property type="match status" value="2"/>
</dbReference>
<keyword evidence="5" id="KW-0808">Transferase</keyword>
<dbReference type="Pfam" id="PF00109">
    <property type="entry name" value="ketoacyl-synt"/>
    <property type="match status" value="2"/>
</dbReference>
<keyword evidence="3" id="KW-0596">Phosphopantetheine</keyword>
<dbReference type="InterPro" id="IPR036291">
    <property type="entry name" value="NAD(P)-bd_dom_sf"/>
</dbReference>
<dbReference type="InterPro" id="IPR013968">
    <property type="entry name" value="PKS_KR"/>
</dbReference>
<dbReference type="InterPro" id="IPR050091">
    <property type="entry name" value="PKS_NRPS_Biosynth_Enz"/>
</dbReference>
<dbReference type="Pfam" id="PF08240">
    <property type="entry name" value="ADH_N"/>
    <property type="match status" value="1"/>
</dbReference>
<dbReference type="InterPro" id="IPR036736">
    <property type="entry name" value="ACP-like_sf"/>
</dbReference>
<sequence>MSNEDRLRDYLKRVTNDLLQTKERLSRVEAERHEPIAVVGMACRYPGGVRTPEDLWRIAESGTDAVSPFPENRGWDTAGLYDPDPGRTGRTYAREGGFLHDADRFDPGFFGISPREALAVDPQQRLLLETAWETFEAAGIAPASLRGSRTGVFAGVMYGDYGGRIRKAPEGLEGYIGTGSAGSVASGRLSYTFGLEGPAVTVDTACSSSLVALHLAVRSLRQGECDLALAGGATVIATPGLFVEFSRQRGLSPDGRCKAFAATADGTGWGEGVGLLLVERLSDARRHGHPVLAVVRGSAVNQDGTSGQLSAPNGPSQQRVIRQALADAGFTPADVDAVEAHGTGTRLGDPIEAQALIAAYGQDRPAERPLWLGSLKSNIGHTQAAAGVGGIIKMVQAMRHGLLPRTLHVDEPTPHVDWSAGAVRLLTENVPWRTEDRPRRAAVSSFGISGTNAHVILEEAAEPEPAGDERAAGAPSGGAAVPWLLSGHTGQALRERAGGLLEYLEARPETDPDAVAKVLADGRAHLDHRAVITADGSDGLREALLALAEAATHPGLVQGTVRPLGRTVFVFPGQGSQWDGMAAQLLETSPVFAEHVAATARALEPYTGWNLLDVLTGVPGAPPADRVDVVQPALFAVMTALAELWRHHGVRPDAVVGHSQGEIAAAYVAGALTLEDAAKVVALRSKALLRLAGTGGMASVPLPADRTAALLAAYDDLHIAAHNGPGTTVVAGNADELARLVTTLTEEGVQARTIPVDYASHTPHVRPLEDTLLKLLSGISPRAGAVAFYSTRTGGRIDTTELTPEYWFENLANPVLLHPALEALTADGHTVFVESSPHPVLTTPLTDTTDALSPDAPAVVTGTLRRDDGSLTRFHTSLAQLHTHGHPTDWHIPDPAGAPPRDLPAYPFQRRRYWLEDGAAGGEPESLGLQATRHPLLPSATTLADGDALLLTGRTSARAHGWLGDRTLNGTVALELALQAGRLLGLPVVEEVSVGTPVTVPPGGGVDLQLSAGAPAAGDGRREFVLAARPYEDARDDETLHRSWTRLASGVLAEAPADEPEDLTAWPPAGAVAEPPRDDAEAAAPASFWRLGDDLYAEVALPDELAGEAAAFGVHPVLLDAALRPLFEDAEDGTSVPGTWRGVTLHAAGAAALRVRVRTSDDGSRTLTLADVAGAPVASVRSVAPVALPRSAAERHDWLYGLDWLPLTQAPAADTAQDPADWAVLGDAVDPAGAFDAARRVPYAIGDDRAPALVVLAEQDTEALFGSLRALLADEAAADSRILVVTRHAVATHLDDVQDLAPAAGWGLVRSAQSEHPGRITLVDVDGDPASLLALAAASAAGQEQVAVRGGEPLVPRLARSAPQEYAREAPAPDPSGTVVVSGGGDLAAAAAEYFVTVHGARRLLLIGGGEEVARSLAGADAEVLVAEGTAADRDALAAALALLPAGRQPTAVVHVAERAPEAVVLSTPPEDFADALRTGTDAAWNLHELTLGGALTTFTLLAPDPSAALGGTGQAARAALGAYQDALAQHRRALGLPAVSLAWGPREDGPAQQPSGLAPFPARRVGELLGLALRSQRHGVLLAARLDRTASEERAAAGLLPPVLRSVVRTVRAATAGTGSTPGTLASTLTGLPEADRRRLVLDLIRDQVAGVLGHSARDGIDTARAFKDLGFDSLTAVELRNRLNAATGLKLPSTLLFDHPSPEALAAHLLAELVGTAAGPANPGRSGATYDGEPIAIVAMACRYPGGITSPEDLWQVVVSESDVISPFPDDRGWDLDRLFHPDPEHTGTSYAREGGFLRDADRFDPGFFGISPREATSMDPQQRLLLETAWEAFEGAGIDPTSLHGSRTGVFAGVVYTDYGSRVKLPADMEGYLGFGSAGSIASGRIAYTLGLEGPAVTVDTACSSSLVALHLAVQSLRLGECDLALAGGATVLSHPDIFIGFSRQRGLARDGRCKAFAAAADGTSFGEGVGLLLVERLSDARRNGHPVLALVRGTATNQDGASNGLTAPNGPSQQRVIGQALADAGLTPADVDAMEAHGTGTTLGDPIEAQAVIAAYGQDRPAERPLWLGSLKSNIGHTQAAAGVGGVIKMVQAMRHGLLPRTLHVDEPTPHVDWSAGAVELLTEPREWAPDGRPRRAGVSGFGMSGTNAHVVLEEAPELEPAGDERAAGAPSGGAVVPWLLSGHTGQALRERAGGLLEYLEAHSDADLDAVAKVLADGRAHLDHRAVVATGDDDGLKEALAALAAGTAHSGLVQGTVRPLGRTVFVFPGQGSQWDGMAAQLLEASPVFAEHVAATARALEPYTGWNLLDVLTGVPGAPPADRVDVVQPALFAVMTALAELWRHHGVRPDAVVGHSQGEIAAAYVAGALSLEDAAKVVALRSKALLRLAGTGGMASVPLPADRTAALLAAYDDLHIAAHNGPGTTVVAGNADELARLVAALEEQNVQARTIPVDYASHTPHVRPLRDTLLDVLDGITPREAGLAFYSTLTGGRIDTTELTPEYWFENLANPVLLHPALEALAADGHTTYVESSPHPVLLTPLTDATDDATAVVTGTLRRHHGSLTRFHQSLAHLHTHGHPTDWHVPTPATEPPTDLPTYPFQHDRYWLEGPAAHTDAGHLGLDATEHPVLSTVTALAETDTVVLSGRLSTRSLGWLADHAVGDAVLLPGTALLEFAVQAAQAAGGNRVDELTLEAPLLLPEQGAVRVQVTVEAADADGGRRVAVHSRPDEEGQDTAWTRHATGTVDPVARPVPSAGWAVSWPPADAEPLEVSDLYDRLAELGYAYGPAFRNLTAAWRSGDTVYAEVALDGRYHDEAARFALHPALLDSALHTMALGDFLGEGVRLPFSWSGVGLAAAGATALRVAVAPGPDGTDSVRLSVADPAGAVVAVAESLVLRPAAPEHLPSAGRAPGAGRSLYELDWSELPLPGSGEEAAGTAFEVLDAPVTQGGAVPEAVAGSVNALLTRLREALAGQDADGEADGAERPVVVVTRRAVAAAPGDPVDLTAAPLWGLVRSAATEHPGRVAVVDTDDTPASRQVLAAAVATGEPQLALRDGRVLVPRLVSAGTGESVALPGDGATWRLETPGGSPDDLRAVPQPAAREPLAAGQVRVAVRAAGLNFRDVLRVLGMVPGEEPLGTEAAGTVLETGPGVEGLAVGDRVFGLVQGAAGPVAVADRRLLARIPDGWSYATAAAVPAVFTTAHHGLVELARLRPGERVLIHSAAGGVGLAALQIARHLGAEVFGTASPAKWGALRALGLDDAHLASSRTTDFEDRVRAATDGRGVDVVLNSLTGEFVDASLRLLSGGGRFVEMGIADLRDQDAVDAVRPGVAYQPFELLDMDPAKVGASLAAVLALFERGELTPLPVASWDVRRAPAAFRYFSQARQVGKVVLTVPPAVGAPEDAGTVLVTGGTGTLGAALARHLVREHGVRSLLLTGRRGPEAPGAAELAAELTEAGAGVRIEACDAADRDALARLLASVDPDRPLTGVVHAAGVLDDGVLSSLTAEKVAAVLRPKVDAAWNLHELTREADLSWFVLFSSASGLLGGAGQANYAAANVFLDALAEHRRRRGLPAQSLAWGMWEAASGMTGHLAEADRARIARGGLVPMTVEDGMALFDAALEDGRPLLVPAPLDGAALRSGAVAGGVPAVLRSLVRTPVVRRAAQAAPASSAGLAERLSALRGPERERAVLALVREQVSATLGHTTADGIEADRAFKEIGFDSLTSVELRNRIGAATGLRLPTTLVFEHPTPAALAGHLVGLLAPEDPVADLDRLLASVTVGGPDFPRLRERLRAALWLWDEEAGRQDTPPAGTAGAADDQDLSDADDEELFRALDEEFDAS</sequence>
<dbReference type="InterPro" id="IPR014030">
    <property type="entry name" value="Ketoacyl_synth_N"/>
</dbReference>
<evidence type="ECO:0000256" key="9">
    <source>
        <dbReference type="PROSITE-ProRule" id="PRU01363"/>
    </source>
</evidence>
<evidence type="ECO:0000313" key="15">
    <source>
        <dbReference type="Proteomes" id="UP001550850"/>
    </source>
</evidence>
<dbReference type="Pfam" id="PF14765">
    <property type="entry name" value="PS-DH"/>
    <property type="match status" value="2"/>
</dbReference>
<evidence type="ECO:0000256" key="7">
    <source>
        <dbReference type="ARBA" id="ARBA00023268"/>
    </source>
</evidence>
<dbReference type="PANTHER" id="PTHR43775">
    <property type="entry name" value="FATTY ACID SYNTHASE"/>
    <property type="match status" value="1"/>
</dbReference>
<dbReference type="InterPro" id="IPR014031">
    <property type="entry name" value="Ketoacyl_synth_C"/>
</dbReference>
<dbReference type="InterPro" id="IPR042104">
    <property type="entry name" value="PKS_dehydratase_sf"/>
</dbReference>
<dbReference type="InterPro" id="IPR001227">
    <property type="entry name" value="Ac_transferase_dom_sf"/>
</dbReference>
<dbReference type="SMART" id="SM00829">
    <property type="entry name" value="PKS_ER"/>
    <property type="match status" value="1"/>
</dbReference>
<dbReference type="Pfam" id="PF08990">
    <property type="entry name" value="Docking"/>
    <property type="match status" value="1"/>
</dbReference>
<dbReference type="PROSITE" id="PS52004">
    <property type="entry name" value="KS3_2"/>
    <property type="match status" value="2"/>
</dbReference>
<dbReference type="CDD" id="cd05195">
    <property type="entry name" value="enoyl_red"/>
    <property type="match status" value="1"/>
</dbReference>
<feature type="domain" description="Ketosynthase family 3 (KS3)" evidence="12">
    <location>
        <begin position="33"/>
        <end position="459"/>
    </location>
</feature>
<dbReference type="PROSITE" id="PS01162">
    <property type="entry name" value="QOR_ZETA_CRYSTAL"/>
    <property type="match status" value="1"/>
</dbReference>
<dbReference type="InterPro" id="IPR014043">
    <property type="entry name" value="Acyl_transferase_dom"/>
</dbReference>
<evidence type="ECO:0000256" key="6">
    <source>
        <dbReference type="ARBA" id="ARBA00023194"/>
    </source>
</evidence>
<feature type="domain" description="PKS/mFAS DH" evidence="13">
    <location>
        <begin position="2630"/>
        <end position="2908"/>
    </location>
</feature>
<dbReference type="Pfam" id="PF21089">
    <property type="entry name" value="PKS_DH_N"/>
    <property type="match status" value="2"/>
</dbReference>
<dbReference type="SUPFAM" id="SSF47336">
    <property type="entry name" value="ACP-like"/>
    <property type="match status" value="2"/>
</dbReference>
<dbReference type="CDD" id="cd08956">
    <property type="entry name" value="KR_3_FAS_SDR_x"/>
    <property type="match status" value="2"/>
</dbReference>
<dbReference type="CDD" id="cd00833">
    <property type="entry name" value="PKS"/>
    <property type="match status" value="2"/>
</dbReference>
<feature type="active site" description="Proton acceptor; for dehydratase activity" evidence="9">
    <location>
        <position position="2662"/>
    </location>
</feature>
<dbReference type="SUPFAM" id="SSF51735">
    <property type="entry name" value="NAD(P)-binding Rossmann-fold domains"/>
    <property type="match status" value="5"/>
</dbReference>
<dbReference type="Gene3D" id="3.40.47.10">
    <property type="match status" value="2"/>
</dbReference>
<keyword evidence="6" id="KW-0045">Antibiotic biosynthesis</keyword>
<dbReference type="Pfam" id="PF13602">
    <property type="entry name" value="ADH_zinc_N_2"/>
    <property type="match status" value="1"/>
</dbReference>
<dbReference type="Gene3D" id="3.40.366.10">
    <property type="entry name" value="Malonyl-Coenzyme A Acyl Carrier Protein, domain 2"/>
    <property type="match status" value="2"/>
</dbReference>
<evidence type="ECO:0000256" key="3">
    <source>
        <dbReference type="ARBA" id="ARBA00022450"/>
    </source>
</evidence>
<name>A0ABV2YFY6_9ACTN</name>
<keyword evidence="7" id="KW-0511">Multifunctional enzyme</keyword>
<dbReference type="InterPro" id="IPR057326">
    <property type="entry name" value="KR_dom"/>
</dbReference>
<dbReference type="PROSITE" id="PS00606">
    <property type="entry name" value="KS3_1"/>
    <property type="match status" value="2"/>
</dbReference>
<dbReference type="Proteomes" id="UP001550850">
    <property type="component" value="Unassembled WGS sequence"/>
</dbReference>
<feature type="domain" description="Carrier" evidence="11">
    <location>
        <begin position="3692"/>
        <end position="3767"/>
    </location>
</feature>
<dbReference type="InterPro" id="IPR020843">
    <property type="entry name" value="ER"/>
</dbReference>
<dbReference type="InterPro" id="IPR013154">
    <property type="entry name" value="ADH-like_N"/>
</dbReference>
<dbReference type="Pfam" id="PF02801">
    <property type="entry name" value="Ketoacyl-synt_C"/>
    <property type="match status" value="2"/>
</dbReference>
<evidence type="ECO:0000313" key="14">
    <source>
        <dbReference type="EMBL" id="MEU3554643.1"/>
    </source>
</evidence>
<dbReference type="PROSITE" id="PS00012">
    <property type="entry name" value="PHOSPHOPANTETHEINE"/>
    <property type="match status" value="2"/>
</dbReference>
<dbReference type="PANTHER" id="PTHR43775:SF51">
    <property type="entry name" value="INACTIVE PHENOLPHTHIOCEROL SYNTHESIS POLYKETIDE SYNTHASE TYPE I PKS1-RELATED"/>
    <property type="match status" value="1"/>
</dbReference>
<dbReference type="Pfam" id="PF22953">
    <property type="entry name" value="SpnB_Rossmann"/>
    <property type="match status" value="2"/>
</dbReference>
<keyword evidence="15" id="KW-1185">Reference proteome</keyword>
<dbReference type="InterPro" id="IPR049900">
    <property type="entry name" value="PKS_mFAS_DH"/>
</dbReference>
<feature type="region of interest" description="N-terminal hotdog fold" evidence="9">
    <location>
        <begin position="2630"/>
        <end position="2755"/>
    </location>
</feature>
<dbReference type="PROSITE" id="PS52019">
    <property type="entry name" value="PKS_MFAS_DH"/>
    <property type="match status" value="1"/>
</dbReference>
<dbReference type="InterPro" id="IPR016039">
    <property type="entry name" value="Thiolase-like"/>
</dbReference>
<feature type="active site" description="Proton donor; for dehydratase activity" evidence="9">
    <location>
        <position position="2830"/>
    </location>
</feature>
<keyword evidence="4" id="KW-0597">Phosphoprotein</keyword>
<dbReference type="Pfam" id="PF00550">
    <property type="entry name" value="PP-binding"/>
    <property type="match status" value="2"/>
</dbReference>
<accession>A0ABV2YFY6</accession>
<evidence type="ECO:0000256" key="4">
    <source>
        <dbReference type="ARBA" id="ARBA00022553"/>
    </source>
</evidence>
<evidence type="ECO:0000256" key="5">
    <source>
        <dbReference type="ARBA" id="ARBA00022679"/>
    </source>
</evidence>
<comment type="pathway">
    <text evidence="2">Antibiotic biosynthesis.</text>
</comment>
<dbReference type="InterPro" id="IPR055123">
    <property type="entry name" value="SpnB-like_Rossmann"/>
</dbReference>
<dbReference type="InterPro" id="IPR016035">
    <property type="entry name" value="Acyl_Trfase/lysoPLipase"/>
</dbReference>
<gene>
    <name evidence="14" type="ORF">AB0E65_10560</name>
</gene>
<proteinExistence type="predicted"/>
<evidence type="ECO:0000259" key="12">
    <source>
        <dbReference type="PROSITE" id="PS52004"/>
    </source>
</evidence>
<organism evidence="14 15">
    <name type="scientific">Streptomyces fragilis</name>
    <dbReference type="NCBI Taxonomy" id="67301"/>
    <lineage>
        <taxon>Bacteria</taxon>
        <taxon>Bacillati</taxon>
        <taxon>Actinomycetota</taxon>
        <taxon>Actinomycetes</taxon>
        <taxon>Kitasatosporales</taxon>
        <taxon>Streptomycetaceae</taxon>
        <taxon>Streptomyces</taxon>
    </lineage>
</organism>
<dbReference type="InterPro" id="IPR020807">
    <property type="entry name" value="PKS_DH"/>
</dbReference>
<feature type="region of interest" description="Disordered" evidence="10">
    <location>
        <begin position="1055"/>
        <end position="1083"/>
    </location>
</feature>
<keyword evidence="8" id="KW-0012">Acyltransferase</keyword>
<dbReference type="InterPro" id="IPR016036">
    <property type="entry name" value="Malonyl_transacylase_ACP-bd"/>
</dbReference>
<evidence type="ECO:0000256" key="1">
    <source>
        <dbReference type="ARBA" id="ARBA00001957"/>
    </source>
</evidence>
<dbReference type="Gene3D" id="3.90.180.10">
    <property type="entry name" value="Medium-chain alcohol dehydrogenases, catalytic domain"/>
    <property type="match status" value="1"/>
</dbReference>
<dbReference type="InterPro" id="IPR020806">
    <property type="entry name" value="PKS_PP-bd"/>
</dbReference>
<dbReference type="Pfam" id="PF16197">
    <property type="entry name" value="KAsynt_C_assoc"/>
    <property type="match status" value="2"/>
</dbReference>